<feature type="compositionally biased region" description="Acidic residues" evidence="5">
    <location>
        <begin position="426"/>
        <end position="564"/>
    </location>
</feature>
<dbReference type="PROSITE" id="PS00478">
    <property type="entry name" value="LIM_DOMAIN_1"/>
    <property type="match status" value="1"/>
</dbReference>
<sequence>MSSEGDRAAVFRTTTVRTKLRGDGSWLQRRDEPQAETQEEEMPWLAEVRARRLNGAPIETSPVSSPVKATPPPVKSDTESKPATQGYLIRGVFTKLEKPASTPSSNGTSTTKTFTKKPSETYKRIAPHIVRNTSENPEGQLSLEEQERRTEAALHVMKTKAANKRSYVLSAAKLYETKDTQPDTSLATSGPSFMAKRVEIFDDADSAAEPSPAVPPTSAASAPAPKPQSASSTDTIAALSNTLISLDTNPSSAENDKQELAEEEGGPVDSPTPEDSVEQEPDTAPRDGEPITGDLLGFSDGPEEPAEPVPSSPGRWSQDLLTGLGGLSVQQQEEEEKQTDETAVETQSSATTEETMESPRPKEPDCIMAVELPELSAPYIPKPMPIGVEEVIYKMTPIQYEPTYKMEEDVPIVVEKQLHHYFLEEEKVEEEDEGNKAEEEEENDDEEEEGKADEEEENEEDKVEEEEENEEEKVEEEEEKENTEDKVQEEEENEKENEEEEDKVQEEEENEKEEKVEEEDEEEEKVEEEEEDEGKVEEDEEEDQKVEAEDESEEEKDEEKDEESSQGSWNTTWEIPHEASTVESQETETEDKAGDQQMVIMFERKSTENDSPWDKWTTPTVYTISTAMGDGDEEEVKEEERPAVVEEERRVPTPEPESKKPFVYVKEYVDASDSLLNLRDPLNGSDDFTSSSISYSYSSPSSYTRLTPSSTCTYCGKQVGNDAKISIEHLNINCHPDCFKCDVCSRPMGDLLHSMFLHNKKVHCESCYATVI</sequence>
<evidence type="ECO:0000256" key="5">
    <source>
        <dbReference type="SAM" id="MobiDB-lite"/>
    </source>
</evidence>
<dbReference type="PROSITE" id="PS50023">
    <property type="entry name" value="LIM_DOMAIN_2"/>
    <property type="match status" value="1"/>
</dbReference>
<keyword evidence="3 4" id="KW-0440">LIM domain</keyword>
<dbReference type="CDD" id="cd08368">
    <property type="entry name" value="LIM"/>
    <property type="match status" value="1"/>
</dbReference>
<feature type="region of interest" description="Disordered" evidence="5">
    <location>
        <begin position="174"/>
        <end position="364"/>
    </location>
</feature>
<dbReference type="SMART" id="SM00132">
    <property type="entry name" value="LIM"/>
    <property type="match status" value="1"/>
</dbReference>
<dbReference type="AlphaFoldDB" id="A0A3B3Y0Q4"/>
<accession>A0A3B3Y0Q4</accession>
<evidence type="ECO:0000313" key="7">
    <source>
        <dbReference type="Ensembl" id="ENSPMEP00000020939.1"/>
    </source>
</evidence>
<feature type="compositionally biased region" description="Basic and acidic residues" evidence="5">
    <location>
        <begin position="638"/>
        <end position="658"/>
    </location>
</feature>
<keyword evidence="2 4" id="KW-0862">Zinc</keyword>
<feature type="region of interest" description="Disordered" evidence="5">
    <location>
        <begin position="423"/>
        <end position="596"/>
    </location>
</feature>
<keyword evidence="1 4" id="KW-0479">Metal-binding</keyword>
<dbReference type="Pfam" id="PF00412">
    <property type="entry name" value="LIM"/>
    <property type="match status" value="1"/>
</dbReference>
<evidence type="ECO:0000256" key="1">
    <source>
        <dbReference type="ARBA" id="ARBA00022723"/>
    </source>
</evidence>
<dbReference type="Gene3D" id="2.10.110.10">
    <property type="entry name" value="Cysteine Rich Protein"/>
    <property type="match status" value="1"/>
</dbReference>
<dbReference type="InterPro" id="IPR052621">
    <property type="entry name" value="Cell_Prolif/Cornif_Regul"/>
</dbReference>
<feature type="region of interest" description="Disordered" evidence="5">
    <location>
        <begin position="15"/>
        <end position="148"/>
    </location>
</feature>
<feature type="compositionally biased region" description="Low complexity" evidence="5">
    <location>
        <begin position="207"/>
        <end position="232"/>
    </location>
</feature>
<dbReference type="InterPro" id="IPR001781">
    <property type="entry name" value="Znf_LIM"/>
</dbReference>
<feature type="compositionally biased region" description="Polar residues" evidence="5">
    <location>
        <begin position="182"/>
        <end position="191"/>
    </location>
</feature>
<reference evidence="7" key="1">
    <citation type="submission" date="2025-08" db="UniProtKB">
        <authorList>
            <consortium name="Ensembl"/>
        </authorList>
    </citation>
    <scope>IDENTIFICATION</scope>
</reference>
<feature type="domain" description="LIM zinc-binding" evidence="6">
    <location>
        <begin position="710"/>
        <end position="772"/>
    </location>
</feature>
<evidence type="ECO:0000259" key="6">
    <source>
        <dbReference type="PROSITE" id="PS50023"/>
    </source>
</evidence>
<proteinExistence type="predicted"/>
<dbReference type="GO" id="GO:0046872">
    <property type="term" value="F:metal ion binding"/>
    <property type="evidence" value="ECO:0007669"/>
    <property type="project" value="UniProtKB-KW"/>
</dbReference>
<evidence type="ECO:0000256" key="4">
    <source>
        <dbReference type="PROSITE-ProRule" id="PRU00125"/>
    </source>
</evidence>
<feature type="compositionally biased region" description="Polar residues" evidence="5">
    <location>
        <begin position="344"/>
        <end position="353"/>
    </location>
</feature>
<protein>
    <recommendedName>
        <fullName evidence="6">LIM zinc-binding domain-containing protein</fullName>
    </recommendedName>
</protein>
<dbReference type="PANTHER" id="PTHR15468">
    <property type="entry name" value="ZNF185"/>
    <property type="match status" value="1"/>
</dbReference>
<feature type="compositionally biased region" description="Low complexity" evidence="5">
    <location>
        <begin position="104"/>
        <end position="113"/>
    </location>
</feature>
<feature type="region of interest" description="Disordered" evidence="5">
    <location>
        <begin position="630"/>
        <end position="658"/>
    </location>
</feature>
<evidence type="ECO:0000256" key="2">
    <source>
        <dbReference type="ARBA" id="ARBA00022833"/>
    </source>
</evidence>
<feature type="compositionally biased region" description="Polar residues" evidence="5">
    <location>
        <begin position="233"/>
        <end position="253"/>
    </location>
</feature>
<dbReference type="Proteomes" id="UP000261480">
    <property type="component" value="Unplaced"/>
</dbReference>
<dbReference type="Ensembl" id="ENSPMET00000016504.1">
    <property type="protein sequence ID" value="ENSPMEP00000020939.1"/>
    <property type="gene ID" value="ENSPMEG00000024393.1"/>
</dbReference>
<dbReference type="PANTHER" id="PTHR15468:SF2">
    <property type="entry name" value="ZINC FINGER PROTEIN 185"/>
    <property type="match status" value="1"/>
</dbReference>
<evidence type="ECO:0000256" key="3">
    <source>
        <dbReference type="ARBA" id="ARBA00023038"/>
    </source>
</evidence>
<evidence type="ECO:0000313" key="8">
    <source>
        <dbReference type="Proteomes" id="UP000261480"/>
    </source>
</evidence>
<organism evidence="7 8">
    <name type="scientific">Poecilia mexicana</name>
    <dbReference type="NCBI Taxonomy" id="48701"/>
    <lineage>
        <taxon>Eukaryota</taxon>
        <taxon>Metazoa</taxon>
        <taxon>Chordata</taxon>
        <taxon>Craniata</taxon>
        <taxon>Vertebrata</taxon>
        <taxon>Euteleostomi</taxon>
        <taxon>Actinopterygii</taxon>
        <taxon>Neopterygii</taxon>
        <taxon>Teleostei</taxon>
        <taxon>Neoteleostei</taxon>
        <taxon>Acanthomorphata</taxon>
        <taxon>Ovalentaria</taxon>
        <taxon>Atherinomorphae</taxon>
        <taxon>Cyprinodontiformes</taxon>
        <taxon>Poeciliidae</taxon>
        <taxon>Poeciliinae</taxon>
        <taxon>Poecilia</taxon>
    </lineage>
</organism>
<name>A0A3B3Y0Q4_9TELE</name>
<keyword evidence="8" id="KW-1185">Reference proteome</keyword>
<reference evidence="7" key="2">
    <citation type="submission" date="2025-09" db="UniProtKB">
        <authorList>
            <consortium name="Ensembl"/>
        </authorList>
    </citation>
    <scope>IDENTIFICATION</scope>
</reference>